<dbReference type="AlphaFoldDB" id="A0A5B0P4E1"/>
<sequence>MSSVFRLPKTIQLPASQSTITFRPKIPNRLPTNNTNGLPIRKTCCEGCSIPRFFMIRRSLTEPKSNGFSCSSFHPPDLRLFTHHRNLHNVQSFHLETDLQREISVIRFIVRTRTVAACEDDTDLAISLTFACGLIVRRILIIVSYPTLAACKGSFSLVSTALTGSKPLRVDFLAC</sequence>
<comment type="caution">
    <text evidence="1">The sequence shown here is derived from an EMBL/GenBank/DDBJ whole genome shotgun (WGS) entry which is preliminary data.</text>
</comment>
<name>A0A5B0P4E1_PUCGR</name>
<gene>
    <name evidence="1" type="ORF">PGT21_001127</name>
</gene>
<dbReference type="Proteomes" id="UP000324748">
    <property type="component" value="Unassembled WGS sequence"/>
</dbReference>
<keyword evidence="2" id="KW-1185">Reference proteome</keyword>
<organism evidence="1 2">
    <name type="scientific">Puccinia graminis f. sp. tritici</name>
    <dbReference type="NCBI Taxonomy" id="56615"/>
    <lineage>
        <taxon>Eukaryota</taxon>
        <taxon>Fungi</taxon>
        <taxon>Dikarya</taxon>
        <taxon>Basidiomycota</taxon>
        <taxon>Pucciniomycotina</taxon>
        <taxon>Pucciniomycetes</taxon>
        <taxon>Pucciniales</taxon>
        <taxon>Pucciniaceae</taxon>
        <taxon>Puccinia</taxon>
    </lineage>
</organism>
<protein>
    <submittedName>
        <fullName evidence="1">Uncharacterized protein</fullName>
    </submittedName>
</protein>
<evidence type="ECO:0000313" key="1">
    <source>
        <dbReference type="EMBL" id="KAA1095983.1"/>
    </source>
</evidence>
<accession>A0A5B0P4E1</accession>
<evidence type="ECO:0000313" key="2">
    <source>
        <dbReference type="Proteomes" id="UP000324748"/>
    </source>
</evidence>
<proteinExistence type="predicted"/>
<dbReference type="EMBL" id="VSWC01000067">
    <property type="protein sequence ID" value="KAA1095983.1"/>
    <property type="molecule type" value="Genomic_DNA"/>
</dbReference>
<reference evidence="1 2" key="1">
    <citation type="submission" date="2019-05" db="EMBL/GenBank/DDBJ databases">
        <title>Emergence of the Ug99 lineage of the wheat stem rust pathogen through somatic hybridization.</title>
        <authorList>
            <person name="Li F."/>
            <person name="Upadhyaya N.M."/>
            <person name="Sperschneider J."/>
            <person name="Matny O."/>
            <person name="Nguyen-Phuc H."/>
            <person name="Mago R."/>
            <person name="Raley C."/>
            <person name="Miller M.E."/>
            <person name="Silverstein K.A.T."/>
            <person name="Henningsen E."/>
            <person name="Hirsch C.D."/>
            <person name="Visser B."/>
            <person name="Pretorius Z.A."/>
            <person name="Steffenson B.J."/>
            <person name="Schwessinger B."/>
            <person name="Dodds P.N."/>
            <person name="Figueroa M."/>
        </authorList>
    </citation>
    <scope>NUCLEOTIDE SEQUENCE [LARGE SCALE GENOMIC DNA]</scope>
    <source>
        <strain evidence="1">21-0</strain>
    </source>
</reference>